<dbReference type="GeneID" id="100908736"/>
<dbReference type="InterPro" id="IPR011057">
    <property type="entry name" value="Mss4-like_sf"/>
</dbReference>
<evidence type="ECO:0000256" key="2">
    <source>
        <dbReference type="ARBA" id="ARBA00012499"/>
    </source>
</evidence>
<dbReference type="PANTHER" id="PTHR10173">
    <property type="entry name" value="METHIONINE SULFOXIDE REDUCTASE"/>
    <property type="match status" value="1"/>
</dbReference>
<dbReference type="EC" id="1.8.4.12" evidence="2 5"/>
<feature type="domain" description="MsrB" evidence="6">
    <location>
        <begin position="10"/>
        <end position="140"/>
    </location>
</feature>
<dbReference type="GO" id="GO:0005737">
    <property type="term" value="C:cytoplasm"/>
    <property type="evidence" value="ECO:0007669"/>
    <property type="project" value="TreeGrafter"/>
</dbReference>
<evidence type="ECO:0000259" key="6">
    <source>
        <dbReference type="PROSITE" id="PS51790"/>
    </source>
</evidence>
<organism evidence="7 8">
    <name type="scientific">Galendromus occidentalis</name>
    <name type="common">western predatory mite</name>
    <dbReference type="NCBI Taxonomy" id="34638"/>
    <lineage>
        <taxon>Eukaryota</taxon>
        <taxon>Metazoa</taxon>
        <taxon>Ecdysozoa</taxon>
        <taxon>Arthropoda</taxon>
        <taxon>Chelicerata</taxon>
        <taxon>Arachnida</taxon>
        <taxon>Acari</taxon>
        <taxon>Parasitiformes</taxon>
        <taxon>Mesostigmata</taxon>
        <taxon>Gamasina</taxon>
        <taxon>Phytoseioidea</taxon>
        <taxon>Phytoseiidae</taxon>
        <taxon>Typhlodrominae</taxon>
        <taxon>Galendromus</taxon>
    </lineage>
</organism>
<comment type="similarity">
    <text evidence="1 5">Belongs to the MsrB Met sulfoxide reductase family.</text>
</comment>
<dbReference type="AlphaFoldDB" id="A0AAJ6QUS5"/>
<keyword evidence="3 5" id="KW-0560">Oxidoreductase</keyword>
<name>A0AAJ6QUS5_9ACAR</name>
<dbReference type="PROSITE" id="PS51790">
    <property type="entry name" value="MSRB"/>
    <property type="match status" value="1"/>
</dbReference>
<keyword evidence="5" id="KW-0479">Metal-binding</keyword>
<dbReference type="KEGG" id="goe:100908736"/>
<protein>
    <recommendedName>
        <fullName evidence="2 5">Peptide-methionine (R)-S-oxide reductase</fullName>
        <ecNumber evidence="2 5">1.8.4.12</ecNumber>
    </recommendedName>
</protein>
<evidence type="ECO:0000256" key="3">
    <source>
        <dbReference type="ARBA" id="ARBA00023002"/>
    </source>
</evidence>
<proteinExistence type="inferred from homology"/>
<gene>
    <name evidence="8" type="primary">LOC100908736</name>
</gene>
<dbReference type="InterPro" id="IPR002579">
    <property type="entry name" value="Met_Sox_Rdtase_MsrB_dom"/>
</dbReference>
<dbReference type="NCBIfam" id="TIGR00357">
    <property type="entry name" value="peptide-methionine (R)-S-oxide reductase MsrB"/>
    <property type="match status" value="1"/>
</dbReference>
<comment type="cofactor">
    <cofactor evidence="5">
        <name>Zn(2+)</name>
        <dbReference type="ChEBI" id="CHEBI:29105"/>
    </cofactor>
    <text evidence="5">Binds 1 zinc ion per subunit.</text>
</comment>
<keyword evidence="5" id="KW-0862">Zinc</keyword>
<reference evidence="8" key="1">
    <citation type="submission" date="2025-08" db="UniProtKB">
        <authorList>
            <consortium name="RefSeq"/>
        </authorList>
    </citation>
    <scope>IDENTIFICATION</scope>
</reference>
<dbReference type="InterPro" id="IPR028427">
    <property type="entry name" value="Met_Sox_Rdtase_MsrB"/>
</dbReference>
<keyword evidence="7" id="KW-1185">Reference proteome</keyword>
<evidence type="ECO:0000256" key="5">
    <source>
        <dbReference type="RuleBase" id="RU365044"/>
    </source>
</evidence>
<evidence type="ECO:0000313" key="8">
    <source>
        <dbReference type="RefSeq" id="XP_003744561.1"/>
    </source>
</evidence>
<evidence type="ECO:0000313" key="7">
    <source>
        <dbReference type="Proteomes" id="UP000694867"/>
    </source>
</evidence>
<dbReference type="Pfam" id="PF01641">
    <property type="entry name" value="SelR"/>
    <property type="match status" value="1"/>
</dbReference>
<dbReference type="Proteomes" id="UP000694867">
    <property type="component" value="Unplaced"/>
</dbReference>
<dbReference type="GO" id="GO:0006979">
    <property type="term" value="P:response to oxidative stress"/>
    <property type="evidence" value="ECO:0007669"/>
    <property type="project" value="InterPro"/>
</dbReference>
<evidence type="ECO:0000256" key="1">
    <source>
        <dbReference type="ARBA" id="ARBA00007174"/>
    </source>
</evidence>
<comment type="catalytic activity">
    <reaction evidence="4 5">
        <text>L-methionyl-[protein] + [thioredoxin]-disulfide + H2O = L-methionyl-(R)-S-oxide-[protein] + [thioredoxin]-dithiol</text>
        <dbReference type="Rhea" id="RHEA:24164"/>
        <dbReference type="Rhea" id="RHEA-COMP:10698"/>
        <dbReference type="Rhea" id="RHEA-COMP:10700"/>
        <dbReference type="Rhea" id="RHEA-COMP:12313"/>
        <dbReference type="Rhea" id="RHEA-COMP:12314"/>
        <dbReference type="ChEBI" id="CHEBI:15377"/>
        <dbReference type="ChEBI" id="CHEBI:16044"/>
        <dbReference type="ChEBI" id="CHEBI:29950"/>
        <dbReference type="ChEBI" id="CHEBI:45764"/>
        <dbReference type="ChEBI" id="CHEBI:50058"/>
        <dbReference type="EC" id="1.8.4.12"/>
    </reaction>
</comment>
<dbReference type="GO" id="GO:0046872">
    <property type="term" value="F:metal ion binding"/>
    <property type="evidence" value="ECO:0007669"/>
    <property type="project" value="UniProtKB-KW"/>
</dbReference>
<accession>A0AAJ6QUS5</accession>
<dbReference type="GO" id="GO:0030091">
    <property type="term" value="P:protein repair"/>
    <property type="evidence" value="ECO:0007669"/>
    <property type="project" value="InterPro"/>
</dbReference>
<sequence length="140" mass="15954">MAGELDKLPESEWRKRLPQESYAVCRLKGTEIEGSGKFLDHWEKGIYVCIGCKVPLFRSEDKFKHCGWPSFSKAIGTADDGSEDDTYIARRYDGVNKDREMQETFCRKCGCHIGHVFNDGPAPFSRRFCTNSVSLEFTKA</sequence>
<evidence type="ECO:0000256" key="4">
    <source>
        <dbReference type="ARBA" id="ARBA00048488"/>
    </source>
</evidence>
<comment type="function">
    <text evidence="5">Methionine-sulfoxide reductase that specifically reduces methionine (R)-sulfoxide back to methionine. While in many cases methionine oxidation is the result of random oxidation following oxidative stress, methionine oxidation is also a post-translational modification that takes place on specific residues.</text>
</comment>
<dbReference type="PANTHER" id="PTHR10173:SF52">
    <property type="entry name" value="METHIONINE-R-SULFOXIDE REDUCTASE B1"/>
    <property type="match status" value="1"/>
</dbReference>
<dbReference type="GO" id="GO:0033743">
    <property type="term" value="F:peptide-methionine (R)-S-oxide reductase activity"/>
    <property type="evidence" value="ECO:0007669"/>
    <property type="project" value="UniProtKB-EC"/>
</dbReference>
<dbReference type="SUPFAM" id="SSF51316">
    <property type="entry name" value="Mss4-like"/>
    <property type="match status" value="1"/>
</dbReference>
<dbReference type="Gene3D" id="2.170.150.20">
    <property type="entry name" value="Peptide methionine sulfoxide reductase"/>
    <property type="match status" value="1"/>
</dbReference>
<dbReference type="RefSeq" id="XP_003744561.1">
    <property type="nucleotide sequence ID" value="XM_003744513.1"/>
</dbReference>